<dbReference type="Proteomes" id="UP000596387">
    <property type="component" value="Plasmid p-SCP1"/>
</dbReference>
<proteinExistence type="predicted"/>
<gene>
    <name evidence="5" type="ORF">GQA70_20025</name>
</gene>
<dbReference type="PROSITE" id="PS50949">
    <property type="entry name" value="HTH_GNTR"/>
    <property type="match status" value="1"/>
</dbReference>
<name>A0ABX7FEV8_9RHOB</name>
<keyword evidence="2" id="KW-0238">DNA-binding</keyword>
<evidence type="ECO:0000256" key="3">
    <source>
        <dbReference type="ARBA" id="ARBA00023163"/>
    </source>
</evidence>
<evidence type="ECO:0000256" key="1">
    <source>
        <dbReference type="ARBA" id="ARBA00023015"/>
    </source>
</evidence>
<dbReference type="PRINTS" id="PR00035">
    <property type="entry name" value="HTHGNTR"/>
</dbReference>
<organism evidence="5 6">
    <name type="scientific">Ponticoccus alexandrii</name>
    <dbReference type="NCBI Taxonomy" id="1943633"/>
    <lineage>
        <taxon>Bacteria</taxon>
        <taxon>Pseudomonadati</taxon>
        <taxon>Pseudomonadota</taxon>
        <taxon>Alphaproteobacteria</taxon>
        <taxon>Rhodobacterales</taxon>
        <taxon>Roseobacteraceae</taxon>
        <taxon>Ponticoccus</taxon>
    </lineage>
</organism>
<keyword evidence="3" id="KW-0804">Transcription</keyword>
<dbReference type="Pfam" id="PF07729">
    <property type="entry name" value="FCD"/>
    <property type="match status" value="1"/>
</dbReference>
<keyword evidence="5" id="KW-0614">Plasmid</keyword>
<dbReference type="InterPro" id="IPR008920">
    <property type="entry name" value="TF_FadR/GntR_C"/>
</dbReference>
<keyword evidence="6" id="KW-1185">Reference proteome</keyword>
<feature type="domain" description="HTH gntR-type" evidence="4">
    <location>
        <begin position="8"/>
        <end position="75"/>
    </location>
</feature>
<dbReference type="Gene3D" id="1.20.120.530">
    <property type="entry name" value="GntR ligand-binding domain-like"/>
    <property type="match status" value="1"/>
</dbReference>
<protein>
    <submittedName>
        <fullName evidence="5">FCD domain-containing protein</fullName>
    </submittedName>
</protein>
<reference evidence="5 6" key="1">
    <citation type="submission" date="2019-12" db="EMBL/GenBank/DDBJ databases">
        <title>Complete Genome Sequence of a Quorum-Sensing Bacterium,Rhodobacteraceae bacterium C31, Isolated from a marine microalgae symbiotic bacteria.</title>
        <authorList>
            <person name="Zhang Y."/>
        </authorList>
    </citation>
    <scope>NUCLEOTIDE SEQUENCE [LARGE SCALE GENOMIC DNA]</scope>
    <source>
        <strain evidence="5 6">C31</strain>
        <plasmid evidence="5 6">p-SCP1</plasmid>
    </source>
</reference>
<geneLocation type="plasmid" evidence="5 6">
    <name>p-SCP1</name>
</geneLocation>
<dbReference type="Gene3D" id="1.10.10.10">
    <property type="entry name" value="Winged helix-like DNA-binding domain superfamily/Winged helix DNA-binding domain"/>
    <property type="match status" value="1"/>
</dbReference>
<keyword evidence="1" id="KW-0805">Transcription regulation</keyword>
<dbReference type="SMART" id="SM00895">
    <property type="entry name" value="FCD"/>
    <property type="match status" value="1"/>
</dbReference>
<accession>A0ABX7FEV8</accession>
<dbReference type="EMBL" id="CP047167">
    <property type="protein sequence ID" value="QRF68695.1"/>
    <property type="molecule type" value="Genomic_DNA"/>
</dbReference>
<evidence type="ECO:0000256" key="2">
    <source>
        <dbReference type="ARBA" id="ARBA00023125"/>
    </source>
</evidence>
<dbReference type="PANTHER" id="PTHR43537:SF49">
    <property type="entry name" value="TRANSCRIPTIONAL REGULATORY PROTEIN"/>
    <property type="match status" value="1"/>
</dbReference>
<dbReference type="SMART" id="SM00345">
    <property type="entry name" value="HTH_GNTR"/>
    <property type="match status" value="1"/>
</dbReference>
<dbReference type="InterPro" id="IPR036390">
    <property type="entry name" value="WH_DNA-bd_sf"/>
</dbReference>
<sequence length="217" mass="24099">MTQKSKTRDITHRIYEEVRDAIHNGEFAVGDRLTEVALAEKFGVSRTPIRDVIAKLEADGLLTNVPRRGLTITSLSHQQIGELYMMREVLEGATAHLAAYAGSDAEISTLRDLVTSEEACLGDRAALSVINKKFHRLLALAAHNRYLLAAIEQMSITMSLLPSLLTEGDRAQTAHAQHLQIVEALERRDPEAAEKAVRDHIRASHQHRLLLMLPGED</sequence>
<dbReference type="InterPro" id="IPR000524">
    <property type="entry name" value="Tscrpt_reg_HTH_GntR"/>
</dbReference>
<dbReference type="InterPro" id="IPR036388">
    <property type="entry name" value="WH-like_DNA-bd_sf"/>
</dbReference>
<dbReference type="CDD" id="cd07377">
    <property type="entry name" value="WHTH_GntR"/>
    <property type="match status" value="1"/>
</dbReference>
<dbReference type="InterPro" id="IPR011711">
    <property type="entry name" value="GntR_C"/>
</dbReference>
<evidence type="ECO:0000313" key="5">
    <source>
        <dbReference type="EMBL" id="QRF68695.1"/>
    </source>
</evidence>
<dbReference type="Pfam" id="PF00392">
    <property type="entry name" value="GntR"/>
    <property type="match status" value="1"/>
</dbReference>
<evidence type="ECO:0000259" key="4">
    <source>
        <dbReference type="PROSITE" id="PS50949"/>
    </source>
</evidence>
<dbReference type="SUPFAM" id="SSF48008">
    <property type="entry name" value="GntR ligand-binding domain-like"/>
    <property type="match status" value="1"/>
</dbReference>
<evidence type="ECO:0000313" key="6">
    <source>
        <dbReference type="Proteomes" id="UP000596387"/>
    </source>
</evidence>
<dbReference type="PANTHER" id="PTHR43537">
    <property type="entry name" value="TRANSCRIPTIONAL REGULATOR, GNTR FAMILY"/>
    <property type="match status" value="1"/>
</dbReference>
<dbReference type="SUPFAM" id="SSF46785">
    <property type="entry name" value="Winged helix' DNA-binding domain"/>
    <property type="match status" value="1"/>
</dbReference>